<keyword evidence="2" id="KW-1185">Reference proteome</keyword>
<comment type="caution">
    <text evidence="1">The sequence shown here is derived from an EMBL/GenBank/DDBJ whole genome shotgun (WGS) entry which is preliminary data.</text>
</comment>
<name>A0A371ERC7_MUCPR</name>
<sequence>MAHHQDGPPQIYLRKTSTDRTDRTMKVVKGSAIVKQLPPSPLADYQPLLHEFLDEHIMSMEEARSETMSDEWKL</sequence>
<dbReference type="OrthoDB" id="1933881at2759"/>
<reference evidence="1" key="1">
    <citation type="submission" date="2018-05" db="EMBL/GenBank/DDBJ databases">
        <title>Draft genome of Mucuna pruriens seed.</title>
        <authorList>
            <person name="Nnadi N.E."/>
            <person name="Vos R."/>
            <person name="Hasami M.H."/>
            <person name="Devisetty U.K."/>
            <person name="Aguiy J.C."/>
        </authorList>
    </citation>
    <scope>NUCLEOTIDE SEQUENCE [LARGE SCALE GENOMIC DNA]</scope>
    <source>
        <strain evidence="1">JCA_2017</strain>
    </source>
</reference>
<evidence type="ECO:0000313" key="2">
    <source>
        <dbReference type="Proteomes" id="UP000257109"/>
    </source>
</evidence>
<feature type="non-terminal residue" evidence="1">
    <location>
        <position position="1"/>
    </location>
</feature>
<protein>
    <submittedName>
        <fullName evidence="1">Uncharacterized protein</fullName>
    </submittedName>
</protein>
<dbReference type="EMBL" id="QJKJ01012458">
    <property type="protein sequence ID" value="RDX68613.1"/>
    <property type="molecule type" value="Genomic_DNA"/>
</dbReference>
<evidence type="ECO:0000313" key="1">
    <source>
        <dbReference type="EMBL" id="RDX68613.1"/>
    </source>
</evidence>
<accession>A0A371ERC7</accession>
<organism evidence="1 2">
    <name type="scientific">Mucuna pruriens</name>
    <name type="common">Velvet bean</name>
    <name type="synonym">Dolichos pruriens</name>
    <dbReference type="NCBI Taxonomy" id="157652"/>
    <lineage>
        <taxon>Eukaryota</taxon>
        <taxon>Viridiplantae</taxon>
        <taxon>Streptophyta</taxon>
        <taxon>Embryophyta</taxon>
        <taxon>Tracheophyta</taxon>
        <taxon>Spermatophyta</taxon>
        <taxon>Magnoliopsida</taxon>
        <taxon>eudicotyledons</taxon>
        <taxon>Gunneridae</taxon>
        <taxon>Pentapetalae</taxon>
        <taxon>rosids</taxon>
        <taxon>fabids</taxon>
        <taxon>Fabales</taxon>
        <taxon>Fabaceae</taxon>
        <taxon>Papilionoideae</taxon>
        <taxon>50 kb inversion clade</taxon>
        <taxon>NPAAA clade</taxon>
        <taxon>indigoferoid/millettioid clade</taxon>
        <taxon>Phaseoleae</taxon>
        <taxon>Mucuna</taxon>
    </lineage>
</organism>
<dbReference type="Proteomes" id="UP000257109">
    <property type="component" value="Unassembled WGS sequence"/>
</dbReference>
<dbReference type="AlphaFoldDB" id="A0A371ERC7"/>
<gene>
    <name evidence="1" type="ORF">CR513_52378</name>
</gene>
<proteinExistence type="predicted"/>